<dbReference type="EMBL" id="AMZO01000006">
    <property type="protein sequence ID" value="ELR66647.1"/>
    <property type="molecule type" value="Genomic_DNA"/>
</dbReference>
<name>L8JGU8_9GAMM</name>
<organism evidence="1 2">
    <name type="scientific">Photobacterium marinum</name>
    <dbReference type="NCBI Taxonomy" id="1056511"/>
    <lineage>
        <taxon>Bacteria</taxon>
        <taxon>Pseudomonadati</taxon>
        <taxon>Pseudomonadota</taxon>
        <taxon>Gammaproteobacteria</taxon>
        <taxon>Vibrionales</taxon>
        <taxon>Vibrionaceae</taxon>
        <taxon>Photobacterium</taxon>
    </lineage>
</organism>
<keyword evidence="2" id="KW-1185">Reference proteome</keyword>
<dbReference type="PATRIC" id="fig|1056511.3.peg.1174"/>
<evidence type="ECO:0000313" key="2">
    <source>
        <dbReference type="Proteomes" id="UP000011134"/>
    </source>
</evidence>
<proteinExistence type="predicted"/>
<evidence type="ECO:0000313" key="1">
    <source>
        <dbReference type="EMBL" id="ELR66647.1"/>
    </source>
</evidence>
<protein>
    <submittedName>
        <fullName evidence="1">Uncharacterized protein</fullName>
    </submittedName>
</protein>
<dbReference type="AlphaFoldDB" id="L8JGU8"/>
<reference evidence="1 2" key="1">
    <citation type="submission" date="2012-12" db="EMBL/GenBank/DDBJ databases">
        <title>Genome Assembly of Photobacterium sp. AK15.</title>
        <authorList>
            <person name="Khatri I."/>
            <person name="Vaidya B."/>
            <person name="Srinivas T.N.R."/>
            <person name="Subramanian S."/>
            <person name="Pinnaka A."/>
        </authorList>
    </citation>
    <scope>NUCLEOTIDE SEQUENCE [LARGE SCALE GENOMIC DNA]</scope>
    <source>
        <strain evidence="1 2">AK15</strain>
    </source>
</reference>
<accession>L8JGU8</accession>
<comment type="caution">
    <text evidence="1">The sequence shown here is derived from an EMBL/GenBank/DDBJ whole genome shotgun (WGS) entry which is preliminary data.</text>
</comment>
<sequence length="41" mass="4737">MEFDVINRTINKFETQTITVINISPVFCGEIYSVIFVINNN</sequence>
<gene>
    <name evidence="1" type="ORF">C942_04345</name>
</gene>
<dbReference type="Proteomes" id="UP000011134">
    <property type="component" value="Unassembled WGS sequence"/>
</dbReference>